<keyword evidence="7 13" id="KW-0819">tRNA processing</keyword>
<feature type="domain" description="YrdC-like" evidence="15">
    <location>
        <begin position="32"/>
        <end position="218"/>
    </location>
</feature>
<evidence type="ECO:0000256" key="14">
    <source>
        <dbReference type="PIRSR" id="PIRSR004930-1"/>
    </source>
</evidence>
<keyword evidence="6 13" id="KW-0808">Transferase</keyword>
<dbReference type="InterPro" id="IPR005145">
    <property type="entry name" value="Sua5_C"/>
</dbReference>
<dbReference type="SUPFAM" id="SSF55821">
    <property type="entry name" value="YrdC/RibB"/>
    <property type="match status" value="1"/>
</dbReference>
<keyword evidence="5 13" id="KW-0963">Cytoplasm</keyword>
<dbReference type="PROSITE" id="PS51163">
    <property type="entry name" value="YRDC"/>
    <property type="match status" value="1"/>
</dbReference>
<evidence type="ECO:0000256" key="3">
    <source>
        <dbReference type="ARBA" id="ARBA00012584"/>
    </source>
</evidence>
<feature type="binding site" evidence="14">
    <location>
        <position position="54"/>
    </location>
    <ligand>
        <name>L-threonine</name>
        <dbReference type="ChEBI" id="CHEBI:57926"/>
    </ligand>
</feature>
<comment type="subcellular location">
    <subcellularLocation>
        <location evidence="1 13">Cytoplasm</location>
    </subcellularLocation>
</comment>
<dbReference type="NCBIfam" id="TIGR00057">
    <property type="entry name" value="L-threonylcarbamoyladenylate synthase"/>
    <property type="match status" value="1"/>
</dbReference>
<dbReference type="InterPro" id="IPR038385">
    <property type="entry name" value="Sua5/YwlC_C"/>
</dbReference>
<keyword evidence="10 13" id="KW-0067">ATP-binding</keyword>
<comment type="similarity">
    <text evidence="2 13">Belongs to the SUA5 family.</text>
</comment>
<evidence type="ECO:0000256" key="9">
    <source>
        <dbReference type="ARBA" id="ARBA00022741"/>
    </source>
</evidence>
<evidence type="ECO:0000256" key="8">
    <source>
        <dbReference type="ARBA" id="ARBA00022695"/>
    </source>
</evidence>
<keyword evidence="17" id="KW-1185">Reference proteome</keyword>
<feature type="binding site" evidence="14">
    <location>
        <position position="160"/>
    </location>
    <ligand>
        <name>L-threonine</name>
        <dbReference type="ChEBI" id="CHEBI:57926"/>
    </ligand>
</feature>
<sequence>MLRRDGGDRIDRRFLKKGGLNVYDTKVWPGTETYIREAAKLLQRGEVVGMPTETVYGLAGDATNPEAVARIFAAKSRPSDNPLIVHIAAREQLEGLVRRVPEAARKAMEAFWPGPLTLIMPKGEKVGQAVTAGLDTVAVRWPAHPVAQRLILASGLPIAAPSANTSGRPSTTEARHVLEDLGGKIPAILDGGPSKVGLESTVLDTTGEVPVVLRPGGVTAEELRGLLGEVRVHESALMPLEKDAAAPSPGMKHKHYAPKAPAILFEGEVGHVAKALGSWYDEHLEENPYILALADVAKNLGGRRVRVMGGSTGEAAHSVFAELRALDEAGAGLILIQGVDKAGIGLAVMNRLLRASGFHVVEV</sequence>
<dbReference type="GO" id="GO:0008033">
    <property type="term" value="P:tRNA processing"/>
    <property type="evidence" value="ECO:0007669"/>
    <property type="project" value="UniProtKB-KW"/>
</dbReference>
<dbReference type="PIRSF" id="PIRSF004930">
    <property type="entry name" value="Tln_factor_SUA5"/>
    <property type="match status" value="1"/>
</dbReference>
<dbReference type="InterPro" id="IPR006070">
    <property type="entry name" value="Sua5-like_dom"/>
</dbReference>
<protein>
    <recommendedName>
        <fullName evidence="4 13">Threonylcarbamoyl-AMP synthase</fullName>
        <shortName evidence="13">TC-AMP synthase</shortName>
        <ecNumber evidence="3 13">2.7.7.87</ecNumber>
    </recommendedName>
    <alternativeName>
        <fullName evidence="11 13">L-threonylcarbamoyladenylate synthase</fullName>
    </alternativeName>
</protein>
<feature type="binding site" evidence="14">
    <location>
        <position position="256"/>
    </location>
    <ligand>
        <name>ATP</name>
        <dbReference type="ChEBI" id="CHEBI:30616"/>
    </ligand>
</feature>
<evidence type="ECO:0000256" key="12">
    <source>
        <dbReference type="ARBA" id="ARBA00048366"/>
    </source>
</evidence>
<proteinExistence type="inferred from homology"/>
<name>A0A926D3H9_9FIRM</name>
<dbReference type="Gene3D" id="3.90.870.10">
    <property type="entry name" value="DHBP synthase"/>
    <property type="match status" value="1"/>
</dbReference>
<gene>
    <name evidence="16" type="ORF">H8696_07540</name>
</gene>
<reference evidence="16" key="1">
    <citation type="submission" date="2020-08" db="EMBL/GenBank/DDBJ databases">
        <title>Genome public.</title>
        <authorList>
            <person name="Liu C."/>
            <person name="Sun Q."/>
        </authorList>
    </citation>
    <scope>NUCLEOTIDE SEQUENCE</scope>
    <source>
        <strain evidence="16">NSJ-53</strain>
    </source>
</reference>
<evidence type="ECO:0000259" key="15">
    <source>
        <dbReference type="PROSITE" id="PS51163"/>
    </source>
</evidence>
<feature type="binding site" evidence="14">
    <location>
        <position position="200"/>
    </location>
    <ligand>
        <name>L-threonine</name>
        <dbReference type="ChEBI" id="CHEBI:57926"/>
    </ligand>
</feature>
<feature type="binding site" evidence="14">
    <location>
        <position position="86"/>
    </location>
    <ligand>
        <name>L-threonine</name>
        <dbReference type="ChEBI" id="CHEBI:57926"/>
    </ligand>
</feature>
<comment type="caution">
    <text evidence="16">The sequence shown here is derived from an EMBL/GenBank/DDBJ whole genome shotgun (WGS) entry which is preliminary data.</text>
</comment>
<dbReference type="FunFam" id="3.90.870.10:FF:000008">
    <property type="entry name" value="Threonylcarbamoyl-AMP synthase"/>
    <property type="match status" value="1"/>
</dbReference>
<dbReference type="InterPro" id="IPR010923">
    <property type="entry name" value="T(6)A37_SUA5"/>
</dbReference>
<evidence type="ECO:0000256" key="7">
    <source>
        <dbReference type="ARBA" id="ARBA00022694"/>
    </source>
</evidence>
<keyword evidence="9 13" id="KW-0547">Nucleotide-binding</keyword>
<feature type="binding site" evidence="14">
    <location>
        <position position="136"/>
    </location>
    <ligand>
        <name>ATP</name>
        <dbReference type="ChEBI" id="CHEBI:30616"/>
    </ligand>
</feature>
<evidence type="ECO:0000256" key="11">
    <source>
        <dbReference type="ARBA" id="ARBA00029774"/>
    </source>
</evidence>
<dbReference type="Pfam" id="PF01300">
    <property type="entry name" value="Sua5_yciO_yrdC"/>
    <property type="match status" value="1"/>
</dbReference>
<dbReference type="EC" id="2.7.7.87" evidence="3 13"/>
<dbReference type="GO" id="GO:0005524">
    <property type="term" value="F:ATP binding"/>
    <property type="evidence" value="ECO:0007669"/>
    <property type="project" value="UniProtKB-UniRule"/>
</dbReference>
<dbReference type="AlphaFoldDB" id="A0A926D3H9"/>
<keyword evidence="8 13" id="KW-0548">Nucleotidyltransferase</keyword>
<evidence type="ECO:0000256" key="2">
    <source>
        <dbReference type="ARBA" id="ARBA00007663"/>
    </source>
</evidence>
<evidence type="ECO:0000256" key="13">
    <source>
        <dbReference type="PIRNR" id="PIRNR004930"/>
    </source>
</evidence>
<dbReference type="PANTHER" id="PTHR17490:SF16">
    <property type="entry name" value="THREONYLCARBAMOYL-AMP SYNTHASE"/>
    <property type="match status" value="1"/>
</dbReference>
<evidence type="ECO:0000313" key="17">
    <source>
        <dbReference type="Proteomes" id="UP000623172"/>
    </source>
</evidence>
<accession>A0A926D3H9</accession>
<evidence type="ECO:0000256" key="1">
    <source>
        <dbReference type="ARBA" id="ARBA00004496"/>
    </source>
</evidence>
<dbReference type="Proteomes" id="UP000623172">
    <property type="component" value="Unassembled WGS sequence"/>
</dbReference>
<dbReference type="InterPro" id="IPR050156">
    <property type="entry name" value="TC-AMP_synthase_SUA5"/>
</dbReference>
<evidence type="ECO:0000256" key="4">
    <source>
        <dbReference type="ARBA" id="ARBA00015492"/>
    </source>
</evidence>
<dbReference type="GO" id="GO:0061710">
    <property type="term" value="F:L-threonylcarbamoyladenylate synthase"/>
    <property type="evidence" value="ECO:0007669"/>
    <property type="project" value="UniProtKB-EC"/>
</dbReference>
<evidence type="ECO:0000256" key="6">
    <source>
        <dbReference type="ARBA" id="ARBA00022679"/>
    </source>
</evidence>
<feature type="binding site" evidence="14">
    <location>
        <position position="140"/>
    </location>
    <ligand>
        <name>L-threonine</name>
        <dbReference type="ChEBI" id="CHEBI:57926"/>
    </ligand>
</feature>
<dbReference type="EMBL" id="JACRSR010000002">
    <property type="protein sequence ID" value="MBC8531700.1"/>
    <property type="molecule type" value="Genomic_DNA"/>
</dbReference>
<evidence type="ECO:0000313" key="16">
    <source>
        <dbReference type="EMBL" id="MBC8531700.1"/>
    </source>
</evidence>
<organism evidence="16 17">
    <name type="scientific">Gehongia tenuis</name>
    <dbReference type="NCBI Taxonomy" id="2763655"/>
    <lineage>
        <taxon>Bacteria</taxon>
        <taxon>Bacillati</taxon>
        <taxon>Bacillota</taxon>
        <taxon>Clostridia</taxon>
        <taxon>Christensenellales</taxon>
        <taxon>Christensenellaceae</taxon>
        <taxon>Gehongia</taxon>
    </lineage>
</organism>
<dbReference type="InterPro" id="IPR017945">
    <property type="entry name" value="DHBP_synth_RibB-like_a/b_dom"/>
</dbReference>
<dbReference type="Gene3D" id="3.40.50.11030">
    <property type="entry name" value="Threonylcarbamoyl-AMP synthase, C-terminal domain"/>
    <property type="match status" value="1"/>
</dbReference>
<comment type="catalytic activity">
    <reaction evidence="12 13">
        <text>L-threonine + hydrogencarbonate + ATP = L-threonylcarbamoyladenylate + diphosphate + H2O</text>
        <dbReference type="Rhea" id="RHEA:36407"/>
        <dbReference type="ChEBI" id="CHEBI:15377"/>
        <dbReference type="ChEBI" id="CHEBI:17544"/>
        <dbReference type="ChEBI" id="CHEBI:30616"/>
        <dbReference type="ChEBI" id="CHEBI:33019"/>
        <dbReference type="ChEBI" id="CHEBI:57926"/>
        <dbReference type="ChEBI" id="CHEBI:73682"/>
        <dbReference type="EC" id="2.7.7.87"/>
    </reaction>
</comment>
<feature type="binding site" evidence="14">
    <location>
        <position position="77"/>
    </location>
    <ligand>
        <name>ATP</name>
        <dbReference type="ChEBI" id="CHEBI:30616"/>
    </ligand>
</feature>
<dbReference type="GO" id="GO:0003725">
    <property type="term" value="F:double-stranded RNA binding"/>
    <property type="evidence" value="ECO:0007669"/>
    <property type="project" value="UniProtKB-UniRule"/>
</dbReference>
<comment type="function">
    <text evidence="13">Required for the formation of a threonylcarbamoyl group on adenosine at position 37 (t(6)A37) in tRNAs that read codons beginning with adenine.</text>
</comment>
<feature type="binding site" evidence="14">
    <location>
        <position position="162"/>
    </location>
    <ligand>
        <name>ATP</name>
        <dbReference type="ChEBI" id="CHEBI:30616"/>
    </ligand>
</feature>
<evidence type="ECO:0000256" key="10">
    <source>
        <dbReference type="ARBA" id="ARBA00022840"/>
    </source>
</evidence>
<feature type="binding site" evidence="14">
    <location>
        <position position="214"/>
    </location>
    <ligand>
        <name>ATP</name>
        <dbReference type="ChEBI" id="CHEBI:30616"/>
    </ligand>
</feature>
<dbReference type="GO" id="GO:0005737">
    <property type="term" value="C:cytoplasm"/>
    <property type="evidence" value="ECO:0007669"/>
    <property type="project" value="UniProtKB-SubCell"/>
</dbReference>
<dbReference type="GO" id="GO:0006450">
    <property type="term" value="P:regulation of translational fidelity"/>
    <property type="evidence" value="ECO:0007669"/>
    <property type="project" value="TreeGrafter"/>
</dbReference>
<evidence type="ECO:0000256" key="5">
    <source>
        <dbReference type="ARBA" id="ARBA00022490"/>
    </source>
</evidence>
<dbReference type="Pfam" id="PF03481">
    <property type="entry name" value="Sua5_C"/>
    <property type="match status" value="1"/>
</dbReference>
<feature type="binding site" evidence="14">
    <location>
        <position position="170"/>
    </location>
    <ligand>
        <name>ATP</name>
        <dbReference type="ChEBI" id="CHEBI:30616"/>
    </ligand>
</feature>
<dbReference type="PANTHER" id="PTHR17490">
    <property type="entry name" value="SUA5"/>
    <property type="match status" value="1"/>
</dbReference>
<dbReference type="GO" id="GO:0000049">
    <property type="term" value="F:tRNA binding"/>
    <property type="evidence" value="ECO:0007669"/>
    <property type="project" value="TreeGrafter"/>
</dbReference>
<feature type="binding site" evidence="14">
    <location>
        <position position="81"/>
    </location>
    <ligand>
        <name>ATP</name>
        <dbReference type="ChEBI" id="CHEBI:30616"/>
    </ligand>
</feature>